<keyword evidence="1" id="KW-1133">Transmembrane helix</keyword>
<dbReference type="RefSeq" id="WP_090015349.1">
    <property type="nucleotide sequence ID" value="NZ_FNET01000040.1"/>
</dbReference>
<keyword evidence="1" id="KW-0472">Membrane</keyword>
<name>A0A1G9ZJI2_9PSEU</name>
<dbReference type="Proteomes" id="UP000199682">
    <property type="component" value="Unassembled WGS sequence"/>
</dbReference>
<evidence type="ECO:0000256" key="1">
    <source>
        <dbReference type="SAM" id="Phobius"/>
    </source>
</evidence>
<sequence>MRALKAALVGALCSLGWILSVLPAGGLYTGNSGIGAAFFTLLIAAPALVVVWTLVGWGLLKLARFSPAWPTAFVGATSVVLLMFVIGLVLIGMRAGWPDRGGHFVLALAGAVGYALPAMATADRRTGEGAVEGS</sequence>
<feature type="transmembrane region" description="Helical" evidence="1">
    <location>
        <begin position="72"/>
        <end position="95"/>
    </location>
</feature>
<keyword evidence="1" id="KW-0812">Transmembrane</keyword>
<protein>
    <submittedName>
        <fullName evidence="2">Uncharacterized protein</fullName>
    </submittedName>
</protein>
<evidence type="ECO:0000313" key="2">
    <source>
        <dbReference type="EMBL" id="SDN21489.1"/>
    </source>
</evidence>
<organism evidence="2 3">
    <name type="scientific">Lentzea albidocapillata subsp. violacea</name>
    <dbReference type="NCBI Taxonomy" id="128104"/>
    <lineage>
        <taxon>Bacteria</taxon>
        <taxon>Bacillati</taxon>
        <taxon>Actinomycetota</taxon>
        <taxon>Actinomycetes</taxon>
        <taxon>Pseudonocardiales</taxon>
        <taxon>Pseudonocardiaceae</taxon>
        <taxon>Lentzea</taxon>
    </lineage>
</organism>
<accession>A0A1G9ZJI2</accession>
<dbReference type="AlphaFoldDB" id="A0A1G9ZJI2"/>
<feature type="transmembrane region" description="Helical" evidence="1">
    <location>
        <begin position="101"/>
        <end position="120"/>
    </location>
</feature>
<proteinExistence type="predicted"/>
<gene>
    <name evidence="2" type="ORF">SAMN04488074_14015</name>
</gene>
<evidence type="ECO:0000313" key="3">
    <source>
        <dbReference type="Proteomes" id="UP000199682"/>
    </source>
</evidence>
<dbReference type="EMBL" id="FNET01000040">
    <property type="protein sequence ID" value="SDN21489.1"/>
    <property type="molecule type" value="Genomic_DNA"/>
</dbReference>
<feature type="transmembrane region" description="Helical" evidence="1">
    <location>
        <begin position="33"/>
        <end position="60"/>
    </location>
</feature>
<reference evidence="3" key="1">
    <citation type="submission" date="2016-10" db="EMBL/GenBank/DDBJ databases">
        <authorList>
            <person name="Varghese N."/>
            <person name="Submissions S."/>
        </authorList>
    </citation>
    <scope>NUCLEOTIDE SEQUENCE [LARGE SCALE GENOMIC DNA]</scope>
    <source>
        <strain evidence="3">DSM 44796</strain>
    </source>
</reference>